<evidence type="ECO:0000313" key="3">
    <source>
        <dbReference type="Proteomes" id="UP001597343"/>
    </source>
</evidence>
<evidence type="ECO:0000313" key="2">
    <source>
        <dbReference type="EMBL" id="MFD2172434.1"/>
    </source>
</evidence>
<reference evidence="3" key="1">
    <citation type="journal article" date="2019" name="Int. J. Syst. Evol. Microbiol.">
        <title>The Global Catalogue of Microorganisms (GCM) 10K type strain sequencing project: providing services to taxonomists for standard genome sequencing and annotation.</title>
        <authorList>
            <consortium name="The Broad Institute Genomics Platform"/>
            <consortium name="The Broad Institute Genome Sequencing Center for Infectious Disease"/>
            <person name="Wu L."/>
            <person name="Ma J."/>
        </authorList>
    </citation>
    <scope>NUCLEOTIDE SEQUENCE [LARGE SCALE GENOMIC DNA]</scope>
    <source>
        <strain evidence="3">CGMCC 1.13574</strain>
    </source>
</reference>
<accession>A0ABW5A3R4</accession>
<sequence>MKKRFGFLLLVAMLASGALFSLGTTDKPTSFSQTYASNVPPDPWSKSIVLKS</sequence>
<feature type="signal peptide" evidence="1">
    <location>
        <begin position="1"/>
        <end position="21"/>
    </location>
</feature>
<dbReference type="Proteomes" id="UP001597343">
    <property type="component" value="Unassembled WGS sequence"/>
</dbReference>
<protein>
    <submittedName>
        <fullName evidence="2">Uncharacterized protein</fullName>
    </submittedName>
</protein>
<gene>
    <name evidence="2" type="ORF">ACFSOY_21040</name>
</gene>
<organism evidence="2 3">
    <name type="scientific">Tumebacillus lipolyticus</name>
    <dbReference type="NCBI Taxonomy" id="1280370"/>
    <lineage>
        <taxon>Bacteria</taxon>
        <taxon>Bacillati</taxon>
        <taxon>Bacillota</taxon>
        <taxon>Bacilli</taxon>
        <taxon>Bacillales</taxon>
        <taxon>Alicyclobacillaceae</taxon>
        <taxon>Tumebacillus</taxon>
    </lineage>
</organism>
<proteinExistence type="predicted"/>
<name>A0ABW5A3R4_9BACL</name>
<comment type="caution">
    <text evidence="2">The sequence shown here is derived from an EMBL/GenBank/DDBJ whole genome shotgun (WGS) entry which is preliminary data.</text>
</comment>
<dbReference type="EMBL" id="JBHUIO010000025">
    <property type="protein sequence ID" value="MFD2172434.1"/>
    <property type="molecule type" value="Genomic_DNA"/>
</dbReference>
<dbReference type="RefSeq" id="WP_386049819.1">
    <property type="nucleotide sequence ID" value="NZ_JBHUIO010000025.1"/>
</dbReference>
<keyword evidence="1" id="KW-0732">Signal</keyword>
<keyword evidence="3" id="KW-1185">Reference proteome</keyword>
<feature type="chain" id="PRO_5046126302" evidence="1">
    <location>
        <begin position="22"/>
        <end position="52"/>
    </location>
</feature>
<evidence type="ECO:0000256" key="1">
    <source>
        <dbReference type="SAM" id="SignalP"/>
    </source>
</evidence>